<dbReference type="InterPro" id="IPR033899">
    <property type="entry name" value="CXC_Chemokine_domain"/>
</dbReference>
<evidence type="ECO:0000256" key="3">
    <source>
        <dbReference type="ARBA" id="ARBA00016440"/>
    </source>
</evidence>
<dbReference type="Gene3D" id="2.40.50.40">
    <property type="match status" value="1"/>
</dbReference>
<evidence type="ECO:0000256" key="8">
    <source>
        <dbReference type="ARBA" id="ARBA00023030"/>
    </source>
</evidence>
<evidence type="ECO:0000256" key="6">
    <source>
        <dbReference type="ARBA" id="ARBA00022525"/>
    </source>
</evidence>
<name>A0AAD8G4A0_ACIOX</name>
<evidence type="ECO:0000256" key="10">
    <source>
        <dbReference type="ARBA" id="ARBA00033206"/>
    </source>
</evidence>
<dbReference type="CDD" id="cd00273">
    <property type="entry name" value="Chemokine_CXC"/>
    <property type="match status" value="1"/>
</dbReference>
<evidence type="ECO:0000313" key="14">
    <source>
        <dbReference type="Proteomes" id="UP001230051"/>
    </source>
</evidence>
<organism evidence="13 14">
    <name type="scientific">Acipenser oxyrinchus oxyrinchus</name>
    <dbReference type="NCBI Taxonomy" id="40147"/>
    <lineage>
        <taxon>Eukaryota</taxon>
        <taxon>Metazoa</taxon>
        <taxon>Chordata</taxon>
        <taxon>Craniata</taxon>
        <taxon>Vertebrata</taxon>
        <taxon>Euteleostomi</taxon>
        <taxon>Actinopterygii</taxon>
        <taxon>Chondrostei</taxon>
        <taxon>Acipenseriformes</taxon>
        <taxon>Acipenseridae</taxon>
        <taxon>Acipenser</taxon>
    </lineage>
</organism>
<comment type="caution">
    <text evidence="13">The sequence shown here is derived from an EMBL/GenBank/DDBJ whole genome shotgun (WGS) entry which is preliminary data.</text>
</comment>
<keyword evidence="4" id="KW-0145">Chemotaxis</keyword>
<proteinExistence type="inferred from homology"/>
<comment type="similarity">
    <text evidence="2">Belongs to the intercrine alpha (chemokine CxC) family.</text>
</comment>
<dbReference type="InterPro" id="IPR001811">
    <property type="entry name" value="Chemokine_IL8-like_dom"/>
</dbReference>
<dbReference type="PANTHER" id="PTHR12015">
    <property type="entry name" value="SMALL INDUCIBLE CYTOKINE A"/>
    <property type="match status" value="1"/>
</dbReference>
<evidence type="ECO:0000256" key="7">
    <source>
        <dbReference type="ARBA" id="ARBA00022729"/>
    </source>
</evidence>
<dbReference type="GO" id="GO:0006955">
    <property type="term" value="P:immune response"/>
    <property type="evidence" value="ECO:0007669"/>
    <property type="project" value="InterPro"/>
</dbReference>
<evidence type="ECO:0000256" key="4">
    <source>
        <dbReference type="ARBA" id="ARBA00022500"/>
    </source>
</evidence>
<dbReference type="Pfam" id="PF00048">
    <property type="entry name" value="IL8"/>
    <property type="match status" value="1"/>
</dbReference>
<dbReference type="SUPFAM" id="SSF54117">
    <property type="entry name" value="Interleukin 8-like chemokines"/>
    <property type="match status" value="1"/>
</dbReference>
<dbReference type="InterPro" id="IPR036048">
    <property type="entry name" value="Interleukin_8-like_sf"/>
</dbReference>
<dbReference type="PANTHER" id="PTHR12015:SF193">
    <property type="entry name" value="STROMAL CELL-DERIVED FACTOR 1"/>
    <property type="match status" value="1"/>
</dbReference>
<accession>A0AAD8G4A0</accession>
<gene>
    <name evidence="13" type="primary">Cxcl12</name>
    <name evidence="13" type="ORF">AOXY_G14839</name>
</gene>
<dbReference type="SMART" id="SM00199">
    <property type="entry name" value="SCY"/>
    <property type="match status" value="1"/>
</dbReference>
<keyword evidence="5" id="KW-0202">Cytokine</keyword>
<sequence length="97" mass="11151">MDVKALAVITLLMVTMCIHVSHAKPFSLGQRCWCRSPEKSVHKNNVKNLKFMNTPNCPLQIIATMRNDKQVCLDPETKWLQQYLKNAINKIKKSRGI</sequence>
<reference evidence="13" key="1">
    <citation type="submission" date="2022-02" db="EMBL/GenBank/DDBJ databases">
        <title>Atlantic sturgeon de novo genome assembly.</title>
        <authorList>
            <person name="Stock M."/>
            <person name="Klopp C."/>
            <person name="Guiguen Y."/>
            <person name="Cabau C."/>
            <person name="Parinello H."/>
            <person name="Santidrian Yebra-Pimentel E."/>
            <person name="Kuhl H."/>
            <person name="Dirks R.P."/>
            <person name="Guessner J."/>
            <person name="Wuertz S."/>
            <person name="Du K."/>
            <person name="Schartl M."/>
        </authorList>
    </citation>
    <scope>NUCLEOTIDE SEQUENCE</scope>
    <source>
        <strain evidence="13">STURGEONOMICS-FGT-2020</strain>
        <tissue evidence="13">Whole blood</tissue>
    </source>
</reference>
<keyword evidence="9" id="KW-1015">Disulfide bond</keyword>
<dbReference type="InterPro" id="IPR039809">
    <property type="entry name" value="Chemokine_b/g/d"/>
</dbReference>
<keyword evidence="6" id="KW-0964">Secreted</keyword>
<evidence type="ECO:0000256" key="9">
    <source>
        <dbReference type="ARBA" id="ARBA00023157"/>
    </source>
</evidence>
<dbReference type="GO" id="GO:0006952">
    <property type="term" value="P:defense response"/>
    <property type="evidence" value="ECO:0007669"/>
    <property type="project" value="InterPro"/>
</dbReference>
<dbReference type="GO" id="GO:0008083">
    <property type="term" value="F:growth factor activity"/>
    <property type="evidence" value="ECO:0007669"/>
    <property type="project" value="UniProtKB-KW"/>
</dbReference>
<dbReference type="AlphaFoldDB" id="A0AAD8G4A0"/>
<evidence type="ECO:0000256" key="5">
    <source>
        <dbReference type="ARBA" id="ARBA00022514"/>
    </source>
</evidence>
<evidence type="ECO:0000256" key="11">
    <source>
        <dbReference type="SAM" id="SignalP"/>
    </source>
</evidence>
<comment type="subcellular location">
    <subcellularLocation>
        <location evidence="1">Secreted</location>
    </subcellularLocation>
</comment>
<evidence type="ECO:0000313" key="13">
    <source>
        <dbReference type="EMBL" id="KAK1164506.1"/>
    </source>
</evidence>
<dbReference type="Proteomes" id="UP001230051">
    <property type="component" value="Unassembled WGS sequence"/>
</dbReference>
<evidence type="ECO:0000259" key="12">
    <source>
        <dbReference type="SMART" id="SM00199"/>
    </source>
</evidence>
<feature type="domain" description="Chemokine interleukin-8-like" evidence="12">
    <location>
        <begin position="29"/>
        <end position="87"/>
    </location>
</feature>
<keyword evidence="7 11" id="KW-0732">Signal</keyword>
<keyword evidence="8" id="KW-0339">Growth factor</keyword>
<dbReference type="PRINTS" id="PR00436">
    <property type="entry name" value="INTERLEUKIN8"/>
</dbReference>
<evidence type="ECO:0000256" key="2">
    <source>
        <dbReference type="ARBA" id="ARBA00010665"/>
    </source>
</evidence>
<feature type="chain" id="PRO_5042232044" description="Stromal cell-derived factor 1" evidence="11">
    <location>
        <begin position="24"/>
        <end position="97"/>
    </location>
</feature>
<dbReference type="EMBL" id="JAGXEW010000013">
    <property type="protein sequence ID" value="KAK1164506.1"/>
    <property type="molecule type" value="Genomic_DNA"/>
</dbReference>
<keyword evidence="14" id="KW-1185">Reference proteome</keyword>
<evidence type="ECO:0000256" key="1">
    <source>
        <dbReference type="ARBA" id="ARBA00004613"/>
    </source>
</evidence>
<protein>
    <recommendedName>
        <fullName evidence="3">Stromal cell-derived factor 1</fullName>
    </recommendedName>
    <alternativeName>
        <fullName evidence="10">C-X-C motif chemokine 12</fullName>
    </alternativeName>
</protein>
<dbReference type="GO" id="GO:0008009">
    <property type="term" value="F:chemokine activity"/>
    <property type="evidence" value="ECO:0007669"/>
    <property type="project" value="InterPro"/>
</dbReference>
<dbReference type="GO" id="GO:0005615">
    <property type="term" value="C:extracellular space"/>
    <property type="evidence" value="ECO:0007669"/>
    <property type="project" value="UniProtKB-KW"/>
</dbReference>
<feature type="signal peptide" evidence="11">
    <location>
        <begin position="1"/>
        <end position="23"/>
    </location>
</feature>